<dbReference type="GO" id="GO:0005549">
    <property type="term" value="F:odorant binding"/>
    <property type="evidence" value="ECO:0007669"/>
    <property type="project" value="InterPro"/>
</dbReference>
<dbReference type="PANTHER" id="PTHR21137:SF42">
    <property type="entry name" value="ODORANT RECEPTOR 83A"/>
    <property type="match status" value="1"/>
</dbReference>
<keyword evidence="3 9" id="KW-0812">Transmembrane</keyword>
<feature type="transmembrane region" description="Helical" evidence="9">
    <location>
        <begin position="18"/>
        <end position="38"/>
    </location>
</feature>
<dbReference type="AlphaFoldDB" id="A0A9Q0MJD6"/>
<reference evidence="10" key="1">
    <citation type="submission" date="2022-07" db="EMBL/GenBank/DDBJ databases">
        <authorList>
            <person name="Trinca V."/>
            <person name="Uliana J.V.C."/>
            <person name="Torres T.T."/>
            <person name="Ward R.J."/>
            <person name="Monesi N."/>
        </authorList>
    </citation>
    <scope>NUCLEOTIDE SEQUENCE</scope>
    <source>
        <strain evidence="10">HSMRA1968</strain>
        <tissue evidence="10">Whole embryos</tissue>
    </source>
</reference>
<evidence type="ECO:0000256" key="8">
    <source>
        <dbReference type="ARBA" id="ARBA00023224"/>
    </source>
</evidence>
<comment type="caution">
    <text evidence="10">The sequence shown here is derived from an EMBL/GenBank/DDBJ whole genome shotgun (WGS) entry which is preliminary data.</text>
</comment>
<evidence type="ECO:0000256" key="5">
    <source>
        <dbReference type="ARBA" id="ARBA00022989"/>
    </source>
</evidence>
<dbReference type="InterPro" id="IPR004117">
    <property type="entry name" value="7tm6_olfct_rcpt"/>
</dbReference>
<evidence type="ECO:0000256" key="4">
    <source>
        <dbReference type="ARBA" id="ARBA00022725"/>
    </source>
</evidence>
<keyword evidence="11" id="KW-1185">Reference proteome</keyword>
<dbReference type="GO" id="GO:0007165">
    <property type="term" value="P:signal transduction"/>
    <property type="evidence" value="ECO:0007669"/>
    <property type="project" value="UniProtKB-KW"/>
</dbReference>
<dbReference type="Pfam" id="PF02949">
    <property type="entry name" value="7tm_6"/>
    <property type="match status" value="1"/>
</dbReference>
<dbReference type="OrthoDB" id="7759131at2759"/>
<sequence>LTYVTTEPCYTITQSFSIFYIILCVAGVLHYILLPIYLQVWELPLPCWYPFNYYPHPIFEFVYLSQCMGQIQVALAFANSDIIIVCVVVLVLGQYDILFCSLKNVRYTAILINGLTKNREELRNLQNKINLDDEEVSQYYYSFERKEDLDDENLVGILKEMKTKLRRNRLNGRADSTFLTEYEDELALALRDCATHHQNLIQISGMLERFYNPIVLVKSLQVTLQICNLAYVSTNTTSSLMQNINYLEYLFLTLFDIMIFGYAGNWIKEQSIRVGDAALRSPWYLCGSSFRRSLSIILANTVHPLQLTGGKFFILDYTKVIAVNPNTDE</sequence>
<feature type="transmembrane region" description="Helical" evidence="9">
    <location>
        <begin position="71"/>
        <end position="93"/>
    </location>
</feature>
<name>A0A9Q0MJD6_9DIPT</name>
<keyword evidence="5 9" id="KW-1133">Transmembrane helix</keyword>
<keyword evidence="8" id="KW-0807">Transducer</keyword>
<dbReference type="EMBL" id="WJQU01003129">
    <property type="protein sequence ID" value="KAJ6627578.1"/>
    <property type="molecule type" value="Genomic_DNA"/>
</dbReference>
<evidence type="ECO:0000256" key="1">
    <source>
        <dbReference type="ARBA" id="ARBA00004141"/>
    </source>
</evidence>
<dbReference type="GO" id="GO:0004984">
    <property type="term" value="F:olfactory receptor activity"/>
    <property type="evidence" value="ECO:0007669"/>
    <property type="project" value="InterPro"/>
</dbReference>
<keyword evidence="7 10" id="KW-0675">Receptor</keyword>
<keyword evidence="4" id="KW-0552">Olfaction</keyword>
<feature type="non-terminal residue" evidence="10">
    <location>
        <position position="1"/>
    </location>
</feature>
<evidence type="ECO:0000256" key="3">
    <source>
        <dbReference type="ARBA" id="ARBA00022692"/>
    </source>
</evidence>
<proteinExistence type="predicted"/>
<comment type="subcellular location">
    <subcellularLocation>
        <location evidence="1">Membrane</location>
        <topology evidence="1">Multi-pass membrane protein</topology>
    </subcellularLocation>
</comment>
<evidence type="ECO:0000313" key="10">
    <source>
        <dbReference type="EMBL" id="KAJ6627578.1"/>
    </source>
</evidence>
<dbReference type="Proteomes" id="UP001151699">
    <property type="component" value="Unassembled WGS sequence"/>
</dbReference>
<keyword evidence="6 9" id="KW-0472">Membrane</keyword>
<evidence type="ECO:0000256" key="9">
    <source>
        <dbReference type="SAM" id="Phobius"/>
    </source>
</evidence>
<feature type="non-terminal residue" evidence="10">
    <location>
        <position position="329"/>
    </location>
</feature>
<organism evidence="10 11">
    <name type="scientific">Pseudolycoriella hygida</name>
    <dbReference type="NCBI Taxonomy" id="35572"/>
    <lineage>
        <taxon>Eukaryota</taxon>
        <taxon>Metazoa</taxon>
        <taxon>Ecdysozoa</taxon>
        <taxon>Arthropoda</taxon>
        <taxon>Hexapoda</taxon>
        <taxon>Insecta</taxon>
        <taxon>Pterygota</taxon>
        <taxon>Neoptera</taxon>
        <taxon>Endopterygota</taxon>
        <taxon>Diptera</taxon>
        <taxon>Nematocera</taxon>
        <taxon>Sciaroidea</taxon>
        <taxon>Sciaridae</taxon>
        <taxon>Pseudolycoriella</taxon>
    </lineage>
</organism>
<evidence type="ECO:0000256" key="6">
    <source>
        <dbReference type="ARBA" id="ARBA00023136"/>
    </source>
</evidence>
<protein>
    <submittedName>
        <fullName evidence="10">Odorant receptor 83a</fullName>
    </submittedName>
</protein>
<evidence type="ECO:0000313" key="11">
    <source>
        <dbReference type="Proteomes" id="UP001151699"/>
    </source>
</evidence>
<evidence type="ECO:0000256" key="2">
    <source>
        <dbReference type="ARBA" id="ARBA00022606"/>
    </source>
</evidence>
<dbReference type="GO" id="GO:0005886">
    <property type="term" value="C:plasma membrane"/>
    <property type="evidence" value="ECO:0007669"/>
    <property type="project" value="TreeGrafter"/>
</dbReference>
<evidence type="ECO:0000256" key="7">
    <source>
        <dbReference type="ARBA" id="ARBA00023170"/>
    </source>
</evidence>
<dbReference type="PANTHER" id="PTHR21137">
    <property type="entry name" value="ODORANT RECEPTOR"/>
    <property type="match status" value="1"/>
</dbReference>
<accession>A0A9Q0MJD6</accession>
<gene>
    <name evidence="10" type="primary">Or83a_0</name>
    <name evidence="10" type="ORF">Bhyg_16258</name>
</gene>
<keyword evidence="2" id="KW-0716">Sensory transduction</keyword>
<feature type="transmembrane region" description="Helical" evidence="9">
    <location>
        <begin position="244"/>
        <end position="263"/>
    </location>
</feature>